<gene>
    <name evidence="1" type="ORF">E2C01_082947</name>
</gene>
<reference evidence="1 2" key="1">
    <citation type="submission" date="2019-05" db="EMBL/GenBank/DDBJ databases">
        <title>Another draft genome of Portunus trituberculatus and its Hox gene families provides insights of decapod evolution.</title>
        <authorList>
            <person name="Jeong J.-H."/>
            <person name="Song I."/>
            <person name="Kim S."/>
            <person name="Choi T."/>
            <person name="Kim D."/>
            <person name="Ryu S."/>
            <person name="Kim W."/>
        </authorList>
    </citation>
    <scope>NUCLEOTIDE SEQUENCE [LARGE SCALE GENOMIC DNA]</scope>
    <source>
        <tissue evidence="1">Muscle</tissue>
    </source>
</reference>
<proteinExistence type="predicted"/>
<dbReference type="AlphaFoldDB" id="A0A5B7J378"/>
<name>A0A5B7J378_PORTR</name>
<sequence length="47" mass="5552">MISTLYIAKKLIRTKFLISLKFIDCGKITYIFKRLLFQSHGFLRVVS</sequence>
<dbReference type="EMBL" id="VSRR010076477">
    <property type="protein sequence ID" value="MPC88057.1"/>
    <property type="molecule type" value="Genomic_DNA"/>
</dbReference>
<evidence type="ECO:0000313" key="1">
    <source>
        <dbReference type="EMBL" id="MPC88057.1"/>
    </source>
</evidence>
<dbReference type="Proteomes" id="UP000324222">
    <property type="component" value="Unassembled WGS sequence"/>
</dbReference>
<organism evidence="1 2">
    <name type="scientific">Portunus trituberculatus</name>
    <name type="common">Swimming crab</name>
    <name type="synonym">Neptunus trituberculatus</name>
    <dbReference type="NCBI Taxonomy" id="210409"/>
    <lineage>
        <taxon>Eukaryota</taxon>
        <taxon>Metazoa</taxon>
        <taxon>Ecdysozoa</taxon>
        <taxon>Arthropoda</taxon>
        <taxon>Crustacea</taxon>
        <taxon>Multicrustacea</taxon>
        <taxon>Malacostraca</taxon>
        <taxon>Eumalacostraca</taxon>
        <taxon>Eucarida</taxon>
        <taxon>Decapoda</taxon>
        <taxon>Pleocyemata</taxon>
        <taxon>Brachyura</taxon>
        <taxon>Eubrachyura</taxon>
        <taxon>Portunoidea</taxon>
        <taxon>Portunidae</taxon>
        <taxon>Portuninae</taxon>
        <taxon>Portunus</taxon>
    </lineage>
</organism>
<keyword evidence="2" id="KW-1185">Reference proteome</keyword>
<protein>
    <submittedName>
        <fullName evidence="1">Uncharacterized protein</fullName>
    </submittedName>
</protein>
<evidence type="ECO:0000313" key="2">
    <source>
        <dbReference type="Proteomes" id="UP000324222"/>
    </source>
</evidence>
<comment type="caution">
    <text evidence="1">The sequence shown here is derived from an EMBL/GenBank/DDBJ whole genome shotgun (WGS) entry which is preliminary data.</text>
</comment>
<accession>A0A5B7J378</accession>